<gene>
    <name evidence="1" type="ORF">NEISICOT_00529</name>
</gene>
<accession>C6M1Z0</accession>
<reference evidence="1" key="1">
    <citation type="submission" date="2009-07" db="EMBL/GenBank/DDBJ databases">
        <authorList>
            <person name="Weinstock G."/>
            <person name="Sodergren E."/>
            <person name="Clifton S."/>
            <person name="Fulton L."/>
            <person name="Fulton B."/>
            <person name="Courtney L."/>
            <person name="Fronick C."/>
            <person name="Harrison M."/>
            <person name="Strong C."/>
            <person name="Farmer C."/>
            <person name="Delahaunty K."/>
            <person name="Markovic C."/>
            <person name="Hall O."/>
            <person name="Minx P."/>
            <person name="Tomlinson C."/>
            <person name="Mitreva M."/>
            <person name="Nelson J."/>
            <person name="Hou S."/>
            <person name="Wollam A."/>
            <person name="Pepin K.H."/>
            <person name="Johnson M."/>
            <person name="Bhonagiri V."/>
            <person name="Nash W.E."/>
            <person name="Warren W."/>
            <person name="Chinwalla A."/>
            <person name="Mardis E.R."/>
            <person name="Wilson R.K."/>
        </authorList>
    </citation>
    <scope>NUCLEOTIDE SEQUENCE [LARGE SCALE GENOMIC DNA]</scope>
    <source>
        <strain evidence="1">ATCC 29256</strain>
    </source>
</reference>
<proteinExistence type="predicted"/>
<name>C6M1Z0_NEISI</name>
<sequence>MYFWFHLDSFPFVPVRLNSDCTSFAQNRKRLPPIRLCPKPKVV</sequence>
<evidence type="ECO:0000313" key="1">
    <source>
        <dbReference type="EMBL" id="EET45819.1"/>
    </source>
</evidence>
<comment type="caution">
    <text evidence="1">The sequence shown here is derived from an EMBL/GenBank/DDBJ whole genome shotgun (WGS) entry which is preliminary data.</text>
</comment>
<organism evidence="1 2">
    <name type="scientific">Neisseria sicca ATCC 29256</name>
    <dbReference type="NCBI Taxonomy" id="547045"/>
    <lineage>
        <taxon>Bacteria</taxon>
        <taxon>Pseudomonadati</taxon>
        <taxon>Pseudomonadota</taxon>
        <taxon>Betaproteobacteria</taxon>
        <taxon>Neisseriales</taxon>
        <taxon>Neisseriaceae</taxon>
        <taxon>Neisseria</taxon>
    </lineage>
</organism>
<dbReference type="EMBL" id="ACKO02000002">
    <property type="protein sequence ID" value="EET45819.1"/>
    <property type="molecule type" value="Genomic_DNA"/>
</dbReference>
<dbReference type="AlphaFoldDB" id="C6M1Z0"/>
<evidence type="ECO:0000313" key="2">
    <source>
        <dbReference type="Proteomes" id="UP000005365"/>
    </source>
</evidence>
<keyword evidence="2" id="KW-1185">Reference proteome</keyword>
<dbReference type="Proteomes" id="UP000005365">
    <property type="component" value="Unassembled WGS sequence"/>
</dbReference>
<protein>
    <submittedName>
        <fullName evidence="1">Uncharacterized protein</fullName>
    </submittedName>
</protein>